<feature type="transmembrane region" description="Helical" evidence="12">
    <location>
        <begin position="301"/>
        <end position="324"/>
    </location>
</feature>
<feature type="region of interest" description="Disordered" evidence="11">
    <location>
        <begin position="907"/>
        <end position="956"/>
    </location>
</feature>
<dbReference type="RefSeq" id="XP_038065284.1">
    <property type="nucleotide sequence ID" value="XM_038209356.1"/>
</dbReference>
<dbReference type="RefSeq" id="XP_038065286.1">
    <property type="nucleotide sequence ID" value="XM_038209358.1"/>
</dbReference>
<keyword evidence="9" id="KW-0407">Ion channel</keyword>
<evidence type="ECO:0000256" key="12">
    <source>
        <dbReference type="SAM" id="Phobius"/>
    </source>
</evidence>
<evidence type="ECO:0000256" key="11">
    <source>
        <dbReference type="SAM" id="MobiDB-lite"/>
    </source>
</evidence>
<dbReference type="Pfam" id="PF08344">
    <property type="entry name" value="TRP_2"/>
    <property type="match status" value="1"/>
</dbReference>
<dbReference type="InterPro" id="IPR036770">
    <property type="entry name" value="Ankyrin_rpt-contain_sf"/>
</dbReference>
<evidence type="ECO:0000256" key="9">
    <source>
        <dbReference type="ARBA" id="ARBA00023303"/>
    </source>
</evidence>
<dbReference type="SMART" id="SM00248">
    <property type="entry name" value="ANK"/>
    <property type="match status" value="2"/>
</dbReference>
<organism evidence="14 15">
    <name type="scientific">Patiria miniata</name>
    <name type="common">Bat star</name>
    <name type="synonym">Asterina miniata</name>
    <dbReference type="NCBI Taxonomy" id="46514"/>
    <lineage>
        <taxon>Eukaryota</taxon>
        <taxon>Metazoa</taxon>
        <taxon>Echinodermata</taxon>
        <taxon>Eleutherozoa</taxon>
        <taxon>Asterozoa</taxon>
        <taxon>Asteroidea</taxon>
        <taxon>Valvatacea</taxon>
        <taxon>Valvatida</taxon>
        <taxon>Asterinidae</taxon>
        <taxon>Patiria</taxon>
    </lineage>
</organism>
<feature type="transmembrane region" description="Helical" evidence="12">
    <location>
        <begin position="599"/>
        <end position="621"/>
    </location>
</feature>
<keyword evidence="8 12" id="KW-0472">Membrane</keyword>
<feature type="compositionally biased region" description="Pro residues" evidence="11">
    <location>
        <begin position="912"/>
        <end position="927"/>
    </location>
</feature>
<evidence type="ECO:0000256" key="3">
    <source>
        <dbReference type="ARBA" id="ARBA00022692"/>
    </source>
</evidence>
<dbReference type="OrthoDB" id="10037738at2759"/>
<feature type="transmembrane region" description="Helical" evidence="12">
    <location>
        <begin position="682"/>
        <end position="703"/>
    </location>
</feature>
<dbReference type="Pfam" id="PF00520">
    <property type="entry name" value="Ion_trans"/>
    <property type="match status" value="1"/>
</dbReference>
<evidence type="ECO:0000256" key="8">
    <source>
        <dbReference type="ARBA" id="ARBA00023136"/>
    </source>
</evidence>
<feature type="domain" description="Transient receptor ion channel" evidence="13">
    <location>
        <begin position="153"/>
        <end position="211"/>
    </location>
</feature>
<dbReference type="PANTHER" id="PTHR10117">
    <property type="entry name" value="TRANSIENT RECEPTOR POTENTIAL CHANNEL"/>
    <property type="match status" value="1"/>
</dbReference>
<feature type="repeat" description="ANK" evidence="10">
    <location>
        <begin position="46"/>
        <end position="73"/>
    </location>
</feature>
<dbReference type="GO" id="GO:0015279">
    <property type="term" value="F:store-operated calcium channel activity"/>
    <property type="evidence" value="ECO:0007669"/>
    <property type="project" value="TreeGrafter"/>
</dbReference>
<keyword evidence="3 12" id="KW-0812">Transmembrane</keyword>
<dbReference type="GO" id="GO:0005886">
    <property type="term" value="C:plasma membrane"/>
    <property type="evidence" value="ECO:0007669"/>
    <property type="project" value="TreeGrafter"/>
</dbReference>
<keyword evidence="7" id="KW-0406">Ion transport</keyword>
<reference evidence="14" key="1">
    <citation type="submission" date="2022-11" db="UniProtKB">
        <authorList>
            <consortium name="EnsemblMetazoa"/>
        </authorList>
    </citation>
    <scope>IDENTIFICATION</scope>
</reference>
<comment type="subcellular location">
    <subcellularLocation>
        <location evidence="1">Membrane</location>
        <topology evidence="1">Multi-pass membrane protein</topology>
    </subcellularLocation>
</comment>
<feature type="region of interest" description="Disordered" evidence="11">
    <location>
        <begin position="969"/>
        <end position="991"/>
    </location>
</feature>
<dbReference type="GO" id="GO:0070679">
    <property type="term" value="F:inositol 1,4,5 trisphosphate binding"/>
    <property type="evidence" value="ECO:0007669"/>
    <property type="project" value="TreeGrafter"/>
</dbReference>
<evidence type="ECO:0000313" key="14">
    <source>
        <dbReference type="EnsemblMetazoa" id="XP_038065286.1"/>
    </source>
</evidence>
<name>A0A914AP79_PATMI</name>
<feature type="transmembrane region" description="Helical" evidence="12">
    <location>
        <begin position="375"/>
        <end position="391"/>
    </location>
</feature>
<evidence type="ECO:0000256" key="4">
    <source>
        <dbReference type="ARBA" id="ARBA00022737"/>
    </source>
</evidence>
<dbReference type="GeneID" id="119735595"/>
<evidence type="ECO:0000259" key="13">
    <source>
        <dbReference type="SMART" id="SM01420"/>
    </source>
</evidence>
<proteinExistence type="predicted"/>
<feature type="compositionally biased region" description="Polar residues" evidence="11">
    <location>
        <begin position="978"/>
        <end position="991"/>
    </location>
</feature>
<feature type="transmembrane region" description="Helical" evidence="12">
    <location>
        <begin position="555"/>
        <end position="578"/>
    </location>
</feature>
<feature type="transmembrane region" description="Helical" evidence="12">
    <location>
        <begin position="336"/>
        <end position="355"/>
    </location>
</feature>
<evidence type="ECO:0000256" key="2">
    <source>
        <dbReference type="ARBA" id="ARBA00022448"/>
    </source>
</evidence>
<feature type="transmembrane region" description="Helical" evidence="12">
    <location>
        <begin position="641"/>
        <end position="661"/>
    </location>
</feature>
<dbReference type="InterPro" id="IPR002110">
    <property type="entry name" value="Ankyrin_rpt"/>
</dbReference>
<keyword evidence="4" id="KW-0677">Repeat</keyword>
<evidence type="ECO:0000256" key="6">
    <source>
        <dbReference type="ARBA" id="ARBA00023043"/>
    </source>
</evidence>
<dbReference type="Pfam" id="PF12796">
    <property type="entry name" value="Ank_2"/>
    <property type="match status" value="1"/>
</dbReference>
<keyword evidence="2" id="KW-0813">Transport</keyword>
<dbReference type="PROSITE" id="PS50297">
    <property type="entry name" value="ANK_REP_REGION"/>
    <property type="match status" value="1"/>
</dbReference>
<dbReference type="PRINTS" id="PR01097">
    <property type="entry name" value="TRNSRECEPTRP"/>
</dbReference>
<accession>A0A914AP79</accession>
<dbReference type="OMA" id="CESNDIH"/>
<evidence type="ECO:0000256" key="10">
    <source>
        <dbReference type="PROSITE-ProRule" id="PRU00023"/>
    </source>
</evidence>
<protein>
    <recommendedName>
        <fullName evidence="13">Transient receptor ion channel domain-containing protein</fullName>
    </recommendedName>
</protein>
<dbReference type="InterPro" id="IPR002153">
    <property type="entry name" value="TRPC_channel"/>
</dbReference>
<dbReference type="EnsemblMetazoa" id="XM_038209357.1">
    <property type="protein sequence ID" value="XP_038065285.1"/>
    <property type="gene ID" value="LOC119735595"/>
</dbReference>
<dbReference type="RefSeq" id="XP_038065285.1">
    <property type="nucleotide sequence ID" value="XM_038209357.1"/>
</dbReference>
<evidence type="ECO:0000256" key="5">
    <source>
        <dbReference type="ARBA" id="ARBA00022989"/>
    </source>
</evidence>
<evidence type="ECO:0000256" key="7">
    <source>
        <dbReference type="ARBA" id="ARBA00023065"/>
    </source>
</evidence>
<dbReference type="SMART" id="SM01420">
    <property type="entry name" value="TRP_2"/>
    <property type="match status" value="1"/>
</dbReference>
<dbReference type="EnsemblMetazoa" id="XM_038209358.1">
    <property type="protein sequence ID" value="XP_038065286.1"/>
    <property type="gene ID" value="LOC119735595"/>
</dbReference>
<dbReference type="InterPro" id="IPR013555">
    <property type="entry name" value="TRP_dom"/>
</dbReference>
<dbReference type="PANTHER" id="PTHR10117:SF54">
    <property type="entry name" value="TRANSIENT RECEPTOR POTENTIAL-GAMMA PROTEIN"/>
    <property type="match status" value="1"/>
</dbReference>
<dbReference type="EnsemblMetazoa" id="XM_038209356.1">
    <property type="protein sequence ID" value="XP_038065284.1"/>
    <property type="gene ID" value="LOC119735595"/>
</dbReference>
<sequence length="991" mass="111667">MGDGITPDVARERYFVAAIKGDVKGMKDSLEKRLQHNLDIDCTDASGRTALHVAIENGNLGVIYPLLEHGVQVKDAVLRAVEHDFAEAVRLLCAQAHKLKDATERQHIIDCHCANDDFHPDITPIILAAQRKNFPMVKILLENDLRIPQVHAADFETAAKDSFQRSVGTMEIYKGLASEAYVAMASKDPVNRAFTLCDELRRLGEIEIEFKMGYNALERDMETFATEFISQARSTEEIMTVLTHPDQDNVLLGENTSHTPLPKITRALDLGLQKFISHPNCQQVIITQFYRRLLFIRDKKAFYRFLVFALLFLLYPVLAVVHVYSSRKKLKTFVRIPIVMFIMYLASDLTFVTLLTLEATSDGGEAHNPSISRPYSVVGMVWIIGMMWREIECIAARGLRKVMTQWEHIRDTLIILLFLLGVSLEVFSYSMEDPASLNGVQAASLNGVQATSDYTRVRRSVEAPPTAVARNFTDGKFADIEDYVVGELEQSHPDMNETSKAHIRLVVGRVLNYTARRRTGGKGSFKEDEVDRGPTAPIDGKQRQFVSRGWNHPQIMARALLALATAFTVLRMLPYVVISDLIGPLQISLVSMTIRTSHFFIVVGTVLASFAVGLTLVYSYFNRVEYVSCLKTTENPDNCKVGSFASIFQTLITLYWSVFGLMPMSDLHLPENAVVMETAGSLLYASFYVLLIIVLLNALIAVWSNVYNEIEENADQQWKFSCTAMWMAYMQEDLRVPPPFNLLPTKSGLRRLVSLFSKRGRWAEITVDDINRIYDDKWLRTEGVRLFIDGNKRMNKQLEEQVNYSRVIARLLERYVTEKTAGACSTTADITKIDLRNLKNDLIALRYDTFLKLCHVHDELVAASMECFHIKGQSGNVPMILDRAEDISSNLFHNLHHTLDFQTSLADTVSKLPPPPPTPPPSPPVPPGRLRSPSPEPEPPEAARNPRAPEPRKGVRKIVVRLVKQFETGQIGPKASLTRRSSMSSDGYTFY</sequence>
<dbReference type="PROSITE" id="PS50088">
    <property type="entry name" value="ANK_REPEAT"/>
    <property type="match status" value="1"/>
</dbReference>
<dbReference type="Proteomes" id="UP000887568">
    <property type="component" value="Unplaced"/>
</dbReference>
<evidence type="ECO:0000313" key="15">
    <source>
        <dbReference type="Proteomes" id="UP000887568"/>
    </source>
</evidence>
<dbReference type="InterPro" id="IPR005821">
    <property type="entry name" value="Ion_trans_dom"/>
</dbReference>
<dbReference type="Gene3D" id="1.25.40.20">
    <property type="entry name" value="Ankyrin repeat-containing domain"/>
    <property type="match status" value="1"/>
</dbReference>
<dbReference type="SUPFAM" id="SSF48403">
    <property type="entry name" value="Ankyrin repeat"/>
    <property type="match status" value="1"/>
</dbReference>
<evidence type="ECO:0000256" key="1">
    <source>
        <dbReference type="ARBA" id="ARBA00004141"/>
    </source>
</evidence>
<keyword evidence="6 10" id="KW-0040">ANK repeat</keyword>
<keyword evidence="5 12" id="KW-1133">Transmembrane helix</keyword>
<dbReference type="AlphaFoldDB" id="A0A914AP79"/>
<dbReference type="GO" id="GO:0051480">
    <property type="term" value="P:regulation of cytosolic calcium ion concentration"/>
    <property type="evidence" value="ECO:0007669"/>
    <property type="project" value="TreeGrafter"/>
</dbReference>
<keyword evidence="15" id="KW-1185">Reference proteome</keyword>
<dbReference type="GO" id="GO:0034703">
    <property type="term" value="C:cation channel complex"/>
    <property type="evidence" value="ECO:0007669"/>
    <property type="project" value="TreeGrafter"/>
</dbReference>